<sequence length="268" mass="30275">GDKIDAGKGPAQQPKKDKIGDENTTVITPQQDKDVNVGTSGTFATPRIKTITSKMRLPKSKGQVVLNLDHLLGYKPDQLDLSNTRSTHEQFDAWYEGVKNEYDVSDDQMKILLNGLVVWCIENGTSPNINGNWVMMDGEEQVTYALKPIIENAKPTFRQIMAHFSNVAEAYIEMRNMREPYMPRYGRQRNLNDTSLARYAFDFYEITSKTPARRREAHMQMKAAALSGVQNRLFGLDGGVSTTGEDTERHTANDVNRDMHTLLGMTQR</sequence>
<dbReference type="Pfam" id="PF00767">
    <property type="entry name" value="Poty_coat"/>
    <property type="match status" value="1"/>
</dbReference>
<evidence type="ECO:0000256" key="1">
    <source>
        <dbReference type="ARBA" id="ARBA00004328"/>
    </source>
</evidence>
<keyword evidence="5" id="KW-0946">Virion</keyword>
<dbReference type="EMBL" id="AJ223827">
    <property type="protein sequence ID" value="CAA11564.1"/>
    <property type="molecule type" value="Genomic_RNA"/>
</dbReference>
<reference evidence="9 10" key="1">
    <citation type="submission" date="1998-02" db="EMBL/GenBank/DDBJ databases">
        <title>Endive necrotic mosaic virus: a new potyvirus infecting endive and crisp-head types of lettuce in Germany.</title>
        <authorList>
            <person name="Vetten H."/>
            <person name="Lesemann D.E."/>
            <person name="Schoenfelder M."/>
        </authorList>
    </citation>
    <scope>NUCLEOTIDE SEQUENCE [LARGE SCALE GENOMIC DNA]</scope>
    <source>
        <strain evidence="9">1/85</strain>
    </source>
</reference>
<keyword evidence="4 9" id="KW-0167">Capsid protein</keyword>
<evidence type="ECO:0000256" key="3">
    <source>
        <dbReference type="ARBA" id="ARBA00020107"/>
    </source>
</evidence>
<evidence type="ECO:0000256" key="7">
    <source>
        <dbReference type="RuleBase" id="RU003351"/>
    </source>
</evidence>
<proteinExistence type="inferred from homology"/>
<organism evidence="9 10">
    <name type="scientific">Endive necrotic mosaic virus</name>
    <dbReference type="NCBI Taxonomy" id="73423"/>
    <lineage>
        <taxon>Viruses</taxon>
        <taxon>Riboviria</taxon>
        <taxon>Orthornavirae</taxon>
        <taxon>Pisuviricota</taxon>
        <taxon>Stelpaviricetes</taxon>
        <taxon>Patatavirales</taxon>
        <taxon>Potyviridae</taxon>
        <taxon>Potyvirus</taxon>
        <taxon>Potyvirus chichorii</taxon>
    </lineage>
</organism>
<evidence type="ECO:0000256" key="2">
    <source>
        <dbReference type="ARBA" id="ARBA00006064"/>
    </source>
</evidence>
<dbReference type="Proteomes" id="UP000240308">
    <property type="component" value="Segment"/>
</dbReference>
<dbReference type="InterPro" id="IPR001592">
    <property type="entry name" value="Poty_coat"/>
</dbReference>
<comment type="function">
    <text evidence="6">Involved in aphid transmission, cell-to-cell and systemis movement, encapsidation of the viral RNA and in the regulation of viral RNA amplification.</text>
</comment>
<comment type="similarity">
    <text evidence="2 7">Belongs to the potyviridae genome polyprotein family.</text>
</comment>
<evidence type="ECO:0000313" key="10">
    <source>
        <dbReference type="Proteomes" id="UP000240308"/>
    </source>
</evidence>
<evidence type="ECO:0000256" key="4">
    <source>
        <dbReference type="ARBA" id="ARBA00022561"/>
    </source>
</evidence>
<dbReference type="GO" id="GO:0019028">
    <property type="term" value="C:viral capsid"/>
    <property type="evidence" value="ECO:0007669"/>
    <property type="project" value="UniProtKB-KW"/>
</dbReference>
<reference evidence="9 10" key="2">
    <citation type="submission" date="1998-02" db="EMBL/GenBank/DDBJ databases">
        <authorList>
            <person name="Vetten H.J."/>
        </authorList>
    </citation>
    <scope>NUCLEOTIDE SEQUENCE [LARGE SCALE GENOMIC DNA]</scope>
    <source>
        <strain evidence="9">1/85</strain>
    </source>
</reference>
<evidence type="ECO:0000256" key="5">
    <source>
        <dbReference type="ARBA" id="ARBA00022844"/>
    </source>
</evidence>
<comment type="subcellular location">
    <subcellularLocation>
        <location evidence="1">Virion</location>
    </subcellularLocation>
</comment>
<evidence type="ECO:0000256" key="6">
    <source>
        <dbReference type="ARBA" id="ARBA00029405"/>
    </source>
</evidence>
<protein>
    <recommendedName>
        <fullName evidence="3">Genome polyprotein</fullName>
    </recommendedName>
</protein>
<evidence type="ECO:0000256" key="8">
    <source>
        <dbReference type="SAM" id="MobiDB-lite"/>
    </source>
</evidence>
<feature type="region of interest" description="Disordered" evidence="8">
    <location>
        <begin position="1"/>
        <end position="27"/>
    </location>
</feature>
<name>O56859_9POTV</name>
<evidence type="ECO:0000313" key="9">
    <source>
        <dbReference type="EMBL" id="CAA11564.1"/>
    </source>
</evidence>
<accession>O56859</accession>
<feature type="non-terminal residue" evidence="9">
    <location>
        <position position="1"/>
    </location>
</feature>